<organism evidence="1">
    <name type="scientific">viral metagenome</name>
    <dbReference type="NCBI Taxonomy" id="1070528"/>
    <lineage>
        <taxon>unclassified sequences</taxon>
        <taxon>metagenomes</taxon>
        <taxon>organismal metagenomes</taxon>
    </lineage>
</organism>
<reference evidence="1" key="1">
    <citation type="submission" date="2020-03" db="EMBL/GenBank/DDBJ databases">
        <title>The deep terrestrial virosphere.</title>
        <authorList>
            <person name="Holmfeldt K."/>
            <person name="Nilsson E."/>
            <person name="Simone D."/>
            <person name="Lopez-Fernandez M."/>
            <person name="Wu X."/>
            <person name="de Brujin I."/>
            <person name="Lundin D."/>
            <person name="Andersson A."/>
            <person name="Bertilsson S."/>
            <person name="Dopson M."/>
        </authorList>
    </citation>
    <scope>NUCLEOTIDE SEQUENCE</scope>
    <source>
        <strain evidence="1">MM415B01444</strain>
    </source>
</reference>
<accession>A0A6M3IMZ5</accession>
<protein>
    <submittedName>
        <fullName evidence="1">Uncharacterized protein</fullName>
    </submittedName>
</protein>
<dbReference type="AlphaFoldDB" id="A0A6M3IMZ5"/>
<dbReference type="EMBL" id="MT141326">
    <property type="protein sequence ID" value="QJA58488.1"/>
    <property type="molecule type" value="Genomic_DNA"/>
</dbReference>
<sequence length="159" mass="19232">MNELQSGKKRVADVQAALARDREFKKPRPNQRMAEDVPDSARYSFWCDECDKDFNADAHKESHHIFEDLIITYRAECECGRECVRLISHRDLDPYYHLSEMIREERNRYRNDVLRHDEYGFETLYGRQHFKEHEDNQKAREERKLGLERQRGFKLSRPI</sequence>
<proteinExistence type="predicted"/>
<gene>
    <name evidence="1" type="ORF">MM415B01444_0010</name>
</gene>
<name>A0A6M3IMZ5_9ZZZZ</name>
<evidence type="ECO:0000313" key="1">
    <source>
        <dbReference type="EMBL" id="QJA58488.1"/>
    </source>
</evidence>